<proteinExistence type="inferred from homology"/>
<dbReference type="InterPro" id="IPR052345">
    <property type="entry name" value="Rad_response_metalloprotease"/>
</dbReference>
<organism evidence="3 4">
    <name type="scientific">Denitromonas halophila</name>
    <dbReference type="NCBI Taxonomy" id="1629404"/>
    <lineage>
        <taxon>Bacteria</taxon>
        <taxon>Pseudomonadati</taxon>
        <taxon>Pseudomonadota</taxon>
        <taxon>Betaproteobacteria</taxon>
        <taxon>Rhodocyclales</taxon>
        <taxon>Zoogloeaceae</taxon>
        <taxon>Denitromonas</taxon>
    </lineage>
</organism>
<dbReference type="Proteomes" id="UP000318349">
    <property type="component" value="Unassembled WGS sequence"/>
</dbReference>
<dbReference type="CDD" id="cd00093">
    <property type="entry name" value="HTH_XRE"/>
    <property type="match status" value="1"/>
</dbReference>
<accession>A0A557SFE8</accession>
<dbReference type="InterPro" id="IPR001387">
    <property type="entry name" value="Cro/C1-type_HTH"/>
</dbReference>
<dbReference type="Gene3D" id="1.10.260.40">
    <property type="entry name" value="lambda repressor-like DNA-binding domains"/>
    <property type="match status" value="1"/>
</dbReference>
<dbReference type="PROSITE" id="PS50943">
    <property type="entry name" value="HTH_CROC1"/>
    <property type="match status" value="1"/>
</dbReference>
<dbReference type="SUPFAM" id="SSF47413">
    <property type="entry name" value="lambda repressor-like DNA-binding domains"/>
    <property type="match status" value="1"/>
</dbReference>
<feature type="domain" description="HTH cro/C1-type" evidence="2">
    <location>
        <begin position="20"/>
        <end position="74"/>
    </location>
</feature>
<dbReference type="SMART" id="SM00530">
    <property type="entry name" value="HTH_XRE"/>
    <property type="match status" value="1"/>
</dbReference>
<dbReference type="EMBL" id="VMNI01000010">
    <property type="protein sequence ID" value="TVO76114.1"/>
    <property type="molecule type" value="Genomic_DNA"/>
</dbReference>
<dbReference type="InterPro" id="IPR010359">
    <property type="entry name" value="IrrE_HExxH"/>
</dbReference>
<dbReference type="GO" id="GO:0003677">
    <property type="term" value="F:DNA binding"/>
    <property type="evidence" value="ECO:0007669"/>
    <property type="project" value="InterPro"/>
</dbReference>
<dbReference type="InterPro" id="IPR010982">
    <property type="entry name" value="Lambda_DNA-bd_dom_sf"/>
</dbReference>
<sequence length="374" mass="41827">MTELSAPFAPDWVSPPGESILDIAEERGWTQAELALRLGYSEKHISQLINGKVPVTVDAAQRLERVLGSTMDFWLTREASYQKHKARLEAAERHVGWVPWLDELPLKEIMSSGAIAKQRVDARNKPGLVEACLRFFGVASPDDWRAHYGSMQMAFRRSRAEQCDVGAISAWLRLGEQQAERLDGPKYDKARFENALNAIRGLTCEAPDVFEPQMRKLLHEAGVLLVLVPAIPRAHVSGVARWLGPTRPLIQLSLYGKTNDKFWFAFFHEAAHILLHANSHADKKSIFLDDPNAAHTDDPQEHEANQWAGNRLIPAQCAHLLPGLRSKAAVIEFALQIGVHPGIVVGRLQHDGLIDPSWMNDLKQSFRFKEAADA</sequence>
<gene>
    <name evidence="3" type="ORF">FHP89_11675</name>
</gene>
<dbReference type="AlphaFoldDB" id="A0A557SFE8"/>
<name>A0A557SFE8_9RHOO</name>
<dbReference type="PANTHER" id="PTHR43236:SF1">
    <property type="entry name" value="BLL7220 PROTEIN"/>
    <property type="match status" value="1"/>
</dbReference>
<evidence type="ECO:0000256" key="1">
    <source>
        <dbReference type="ARBA" id="ARBA00007227"/>
    </source>
</evidence>
<evidence type="ECO:0000313" key="4">
    <source>
        <dbReference type="Proteomes" id="UP000318349"/>
    </source>
</evidence>
<evidence type="ECO:0000259" key="2">
    <source>
        <dbReference type="PROSITE" id="PS50943"/>
    </source>
</evidence>
<comment type="caution">
    <text evidence="3">The sequence shown here is derived from an EMBL/GenBank/DDBJ whole genome shotgun (WGS) entry which is preliminary data.</text>
</comment>
<dbReference type="PANTHER" id="PTHR43236">
    <property type="entry name" value="ANTITOXIN HIGA1"/>
    <property type="match status" value="1"/>
</dbReference>
<dbReference type="Pfam" id="PF06114">
    <property type="entry name" value="Peptidase_M78"/>
    <property type="match status" value="1"/>
</dbReference>
<protein>
    <submittedName>
        <fullName evidence="3">Helix-turn-helix domain-containing protein</fullName>
    </submittedName>
</protein>
<comment type="similarity">
    <text evidence="1">Belongs to the short-chain fatty acyl-CoA assimilation regulator (ScfR) family.</text>
</comment>
<evidence type="ECO:0000313" key="3">
    <source>
        <dbReference type="EMBL" id="TVO76114.1"/>
    </source>
</evidence>
<reference evidence="3 4" key="1">
    <citation type="submission" date="2019-07" db="EMBL/GenBank/DDBJ databases">
        <title>The pathways for chlorine oxyanion respiration interact through the shared metabolite chlorate.</title>
        <authorList>
            <person name="Barnum T.P."/>
            <person name="Cheng Y."/>
            <person name="Hill K.A."/>
            <person name="Lucas L.N."/>
            <person name="Carlson H.K."/>
            <person name="Coates J.D."/>
        </authorList>
    </citation>
    <scope>NUCLEOTIDE SEQUENCE [LARGE SCALE GENOMIC DNA]</scope>
    <source>
        <strain evidence="3 4">SFB-1</strain>
    </source>
</reference>
<dbReference type="Pfam" id="PF01381">
    <property type="entry name" value="HTH_3"/>
    <property type="match status" value="1"/>
</dbReference>